<evidence type="ECO:0000313" key="3">
    <source>
        <dbReference type="Proteomes" id="UP000730482"/>
    </source>
</evidence>
<keyword evidence="1" id="KW-0472">Membrane</keyword>
<evidence type="ECO:0000256" key="1">
    <source>
        <dbReference type="SAM" id="Phobius"/>
    </source>
</evidence>
<proteinExistence type="predicted"/>
<evidence type="ECO:0000313" key="2">
    <source>
        <dbReference type="EMBL" id="MBS2550332.1"/>
    </source>
</evidence>
<keyword evidence="1" id="KW-1133">Transmembrane helix</keyword>
<accession>A0ABS5KW97</accession>
<protein>
    <submittedName>
        <fullName evidence="2">Uncharacterized protein</fullName>
    </submittedName>
</protein>
<organism evidence="2 3">
    <name type="scientific">Catenulispora pinistramenti</name>
    <dbReference type="NCBI Taxonomy" id="2705254"/>
    <lineage>
        <taxon>Bacteria</taxon>
        <taxon>Bacillati</taxon>
        <taxon>Actinomycetota</taxon>
        <taxon>Actinomycetes</taxon>
        <taxon>Catenulisporales</taxon>
        <taxon>Catenulisporaceae</taxon>
        <taxon>Catenulispora</taxon>
    </lineage>
</organism>
<keyword evidence="3" id="KW-1185">Reference proteome</keyword>
<feature type="transmembrane region" description="Helical" evidence="1">
    <location>
        <begin position="37"/>
        <end position="54"/>
    </location>
</feature>
<dbReference type="EMBL" id="JAAFYZ010000099">
    <property type="protein sequence ID" value="MBS2550332.1"/>
    <property type="molecule type" value="Genomic_DNA"/>
</dbReference>
<name>A0ABS5KW97_9ACTN</name>
<dbReference type="RefSeq" id="WP_212012880.1">
    <property type="nucleotide sequence ID" value="NZ_JAAFYZ010000099.1"/>
</dbReference>
<dbReference type="Proteomes" id="UP000730482">
    <property type="component" value="Unassembled WGS sequence"/>
</dbReference>
<reference evidence="2 3" key="1">
    <citation type="submission" date="2020-02" db="EMBL/GenBank/DDBJ databases">
        <title>Acidophilic actinobacteria isolated from forest soil.</title>
        <authorList>
            <person name="Golinska P."/>
        </authorList>
    </citation>
    <scope>NUCLEOTIDE SEQUENCE [LARGE SCALE GENOMIC DNA]</scope>
    <source>
        <strain evidence="2 3">NL8</strain>
    </source>
</reference>
<gene>
    <name evidence="2" type="ORF">KGQ19_26025</name>
</gene>
<comment type="caution">
    <text evidence="2">The sequence shown here is derived from an EMBL/GenBank/DDBJ whole genome shotgun (WGS) entry which is preliminary data.</text>
</comment>
<feature type="transmembrane region" description="Helical" evidence="1">
    <location>
        <begin position="6"/>
        <end position="25"/>
    </location>
</feature>
<keyword evidence="1" id="KW-0812">Transmembrane</keyword>
<sequence>MTGSYAAAGLVFLGLFLLGGAFSLFRQGSGSNSMRAMSLMLVLCAAMAIGGGMMRW</sequence>